<keyword evidence="1 2" id="KW-0663">Pyridoxal phosphate</keyword>
<gene>
    <name evidence="6" type="ORF">LKE05_09425</name>
</gene>
<evidence type="ECO:0000313" key="6">
    <source>
        <dbReference type="EMBL" id="MCC2211006.1"/>
    </source>
</evidence>
<organism evidence="6 7">
    <name type="scientific">Hominilimicola fabiformis</name>
    <dbReference type="NCBI Taxonomy" id="2885356"/>
    <lineage>
        <taxon>Bacteria</taxon>
        <taxon>Bacillati</taxon>
        <taxon>Bacillota</taxon>
        <taxon>Clostridia</taxon>
        <taxon>Eubacteriales</taxon>
        <taxon>Oscillospiraceae</taxon>
        <taxon>Hominilimicola</taxon>
    </lineage>
</organism>
<sequence length="235" mass="26547">MIKVSIAENLEDVEKRISAAAKRSGRKREDITLVAVTKTHPAEMMNEAIKLGVTDIGENKPQEVRDKYDSVLPVKWHLIGHLQTNKVKYVIDKVCLIHSVDSIKLMDEIERQAEKHNLDMDILIQVNISGEETKSGISKEEVEDLLKYAGKLKHVKVKGLMTIAPKTDNSVTNRLHFDNMRQLFVDIKQKKYDNVNMVYLSMGMSGDFETAIECGANMVRVGSAIFGARDYSQNK</sequence>
<dbReference type="HAMAP" id="MF_02087">
    <property type="entry name" value="PLP_homeostasis"/>
    <property type="match status" value="1"/>
</dbReference>
<dbReference type="CDD" id="cd00635">
    <property type="entry name" value="PLPDE_III_YBL036c_like"/>
    <property type="match status" value="1"/>
</dbReference>
<dbReference type="PANTHER" id="PTHR10146">
    <property type="entry name" value="PROLINE SYNTHETASE CO-TRANSCRIBED BACTERIAL HOMOLOG PROTEIN"/>
    <property type="match status" value="1"/>
</dbReference>
<dbReference type="InterPro" id="IPR001608">
    <property type="entry name" value="Ala_racemase_N"/>
</dbReference>
<dbReference type="SUPFAM" id="SSF51419">
    <property type="entry name" value="PLP-binding barrel"/>
    <property type="match status" value="1"/>
</dbReference>
<dbReference type="Gene3D" id="3.20.20.10">
    <property type="entry name" value="Alanine racemase"/>
    <property type="match status" value="1"/>
</dbReference>
<evidence type="ECO:0000313" key="7">
    <source>
        <dbReference type="Proteomes" id="UP001198242"/>
    </source>
</evidence>
<feature type="domain" description="Alanine racemase N-terminal" evidence="5">
    <location>
        <begin position="10"/>
        <end position="229"/>
    </location>
</feature>
<dbReference type="FunFam" id="3.20.20.10:FF:000018">
    <property type="entry name" value="Pyridoxal phosphate homeostasis protein"/>
    <property type="match status" value="1"/>
</dbReference>
<dbReference type="PIRSF" id="PIRSF004848">
    <property type="entry name" value="YBL036c_PLPDEIII"/>
    <property type="match status" value="1"/>
</dbReference>
<name>A0AAE3DYZ1_9FIRM</name>
<dbReference type="Pfam" id="PF01168">
    <property type="entry name" value="Ala_racemase_N"/>
    <property type="match status" value="1"/>
</dbReference>
<dbReference type="RefSeq" id="WP_308456651.1">
    <property type="nucleotide sequence ID" value="NZ_JAJEQM010000012.1"/>
</dbReference>
<dbReference type="Proteomes" id="UP001198242">
    <property type="component" value="Unassembled WGS sequence"/>
</dbReference>
<comment type="function">
    <text evidence="2">Pyridoxal 5'-phosphate (PLP)-binding protein, which is involved in PLP homeostasis.</text>
</comment>
<keyword evidence="7" id="KW-1185">Reference proteome</keyword>
<evidence type="ECO:0000259" key="5">
    <source>
        <dbReference type="Pfam" id="PF01168"/>
    </source>
</evidence>
<proteinExistence type="inferred from homology"/>
<evidence type="ECO:0000256" key="4">
    <source>
        <dbReference type="RuleBase" id="RU004514"/>
    </source>
</evidence>
<comment type="cofactor">
    <cofactor evidence="3">
        <name>pyridoxal 5'-phosphate</name>
        <dbReference type="ChEBI" id="CHEBI:597326"/>
    </cofactor>
</comment>
<protein>
    <recommendedName>
        <fullName evidence="2">Pyridoxal phosphate homeostasis protein</fullName>
        <shortName evidence="2">PLP homeostasis protein</shortName>
    </recommendedName>
</protein>
<dbReference type="GO" id="GO:0030170">
    <property type="term" value="F:pyridoxal phosphate binding"/>
    <property type="evidence" value="ECO:0007669"/>
    <property type="project" value="UniProtKB-UniRule"/>
</dbReference>
<comment type="similarity">
    <text evidence="2 4">Belongs to the pyridoxal phosphate-binding protein YggS/PROSC family.</text>
</comment>
<dbReference type="AlphaFoldDB" id="A0AAE3DYZ1"/>
<evidence type="ECO:0000256" key="1">
    <source>
        <dbReference type="ARBA" id="ARBA00022898"/>
    </source>
</evidence>
<dbReference type="NCBIfam" id="TIGR00044">
    <property type="entry name" value="YggS family pyridoxal phosphate-dependent enzyme"/>
    <property type="match status" value="1"/>
</dbReference>
<comment type="caution">
    <text evidence="6">The sequence shown here is derived from an EMBL/GenBank/DDBJ whole genome shotgun (WGS) entry which is preliminary data.</text>
</comment>
<dbReference type="InterPro" id="IPR011078">
    <property type="entry name" value="PyrdxlP_homeostasis"/>
</dbReference>
<dbReference type="EMBL" id="JAJEQM010000012">
    <property type="protein sequence ID" value="MCC2211006.1"/>
    <property type="molecule type" value="Genomic_DNA"/>
</dbReference>
<accession>A0AAE3DYZ1</accession>
<dbReference type="InterPro" id="IPR029066">
    <property type="entry name" value="PLP-binding_barrel"/>
</dbReference>
<reference evidence="6 7" key="1">
    <citation type="submission" date="2021-10" db="EMBL/GenBank/DDBJ databases">
        <title>Anaerobic single-cell dispensing facilitates the cultivation of human gut bacteria.</title>
        <authorList>
            <person name="Afrizal A."/>
        </authorList>
    </citation>
    <scope>NUCLEOTIDE SEQUENCE [LARGE SCALE GENOMIC DNA]</scope>
    <source>
        <strain evidence="6 7">CLA-AA-H232</strain>
    </source>
</reference>
<evidence type="ECO:0000256" key="2">
    <source>
        <dbReference type="HAMAP-Rule" id="MF_02087"/>
    </source>
</evidence>
<evidence type="ECO:0000256" key="3">
    <source>
        <dbReference type="PIRSR" id="PIRSR004848-1"/>
    </source>
</evidence>
<feature type="modified residue" description="N6-(pyridoxal phosphate)lysine" evidence="2 3">
    <location>
        <position position="38"/>
    </location>
</feature>
<dbReference type="PANTHER" id="PTHR10146:SF14">
    <property type="entry name" value="PYRIDOXAL PHOSPHATE HOMEOSTASIS PROTEIN"/>
    <property type="match status" value="1"/>
</dbReference>